<dbReference type="InterPro" id="IPR003594">
    <property type="entry name" value="HATPase_dom"/>
</dbReference>
<name>A0A1G9ILA0_9ACTN</name>
<sequence length="484" mass="52099">MNDAQEPATGEHDETSEKPGRRVLRWRPNLRRRRGQREEDSKASTGTPSPAASSPGGEGSSGLRWDAVRDGLREFGIALTTPAAAGRPPLAQAEKRWVRAAPYAVVLVFVASLLPTTVTVLVQDYGMSGGLAGGLAVAQTLPLLLALTRPLHAWWVIFPADVVGALALYAGKHVDGRSWPWTPMVIVGYVLLMVLLGLRESRRTLIAVFLVTAAAGVFFEQLSQSYSDGSWVLMLVLAGFALVVTYTLRLRGEAQARLAEQETISEAERAKRTLLEERARIARELHDVVAHHMSVITVQADTAKYRLAGLSPEVENEFGEIAAAARESLTEMRRLLKVLRNEEAQAERTPQPGLARLGQLAEATRRAGVEVELPLGEEELAALVGDLPQAVDLSAYRIVQEALSNVIRHAPGATARIDVAVTQDELRVGVTNGPARKPPSVLETSGTGHGLVGMRERVRLTGGSLDAGPHGDGGFRVAARIPLS</sequence>
<keyword evidence="9" id="KW-0175">Coiled coil</keyword>
<dbReference type="STRING" id="417292.SAMN05421806_12432"/>
<keyword evidence="4" id="KW-0808">Transferase</keyword>
<dbReference type="Pfam" id="PF07730">
    <property type="entry name" value="HisKA_3"/>
    <property type="match status" value="1"/>
</dbReference>
<keyword evidence="7" id="KW-0067">ATP-binding</keyword>
<evidence type="ECO:0000256" key="11">
    <source>
        <dbReference type="SAM" id="Phobius"/>
    </source>
</evidence>
<reference evidence="14 15" key="1">
    <citation type="submission" date="2016-10" db="EMBL/GenBank/DDBJ databases">
        <authorList>
            <person name="de Groot N.N."/>
        </authorList>
    </citation>
    <scope>NUCLEOTIDE SEQUENCE [LARGE SCALE GENOMIC DNA]</scope>
    <source>
        <strain evidence="14 15">CGMCC 4.5727</strain>
    </source>
</reference>
<feature type="compositionally biased region" description="Basic and acidic residues" evidence="10">
    <location>
        <begin position="9"/>
        <end position="20"/>
    </location>
</feature>
<keyword evidence="11" id="KW-0472">Membrane</keyword>
<feature type="transmembrane region" description="Helical" evidence="11">
    <location>
        <begin position="229"/>
        <end position="248"/>
    </location>
</feature>
<evidence type="ECO:0000256" key="2">
    <source>
        <dbReference type="ARBA" id="ARBA00012438"/>
    </source>
</evidence>
<dbReference type="SUPFAM" id="SSF55874">
    <property type="entry name" value="ATPase domain of HSP90 chaperone/DNA topoisomerase II/histidine kinase"/>
    <property type="match status" value="1"/>
</dbReference>
<feature type="region of interest" description="Disordered" evidence="10">
    <location>
        <begin position="1"/>
        <end position="63"/>
    </location>
</feature>
<feature type="transmembrane region" description="Helical" evidence="11">
    <location>
        <begin position="154"/>
        <end position="172"/>
    </location>
</feature>
<dbReference type="InterPro" id="IPR011712">
    <property type="entry name" value="Sig_transdc_His_kin_sub3_dim/P"/>
</dbReference>
<keyword evidence="15" id="KW-1185">Reference proteome</keyword>
<feature type="compositionally biased region" description="Basic residues" evidence="10">
    <location>
        <begin position="21"/>
        <end position="35"/>
    </location>
</feature>
<comment type="catalytic activity">
    <reaction evidence="1">
        <text>ATP + protein L-histidine = ADP + protein N-phospho-L-histidine.</text>
        <dbReference type="EC" id="2.7.13.3"/>
    </reaction>
</comment>
<feature type="compositionally biased region" description="Low complexity" evidence="10">
    <location>
        <begin position="43"/>
        <end position="55"/>
    </location>
</feature>
<dbReference type="AlphaFoldDB" id="A0A1G9ILA0"/>
<dbReference type="InterPro" id="IPR050482">
    <property type="entry name" value="Sensor_HK_TwoCompSys"/>
</dbReference>
<accession>A0A1G9ILA0</accession>
<evidence type="ECO:0000259" key="13">
    <source>
        <dbReference type="Pfam" id="PF07730"/>
    </source>
</evidence>
<keyword evidence="11" id="KW-0812">Transmembrane</keyword>
<gene>
    <name evidence="14" type="ORF">SAMN05421806_12432</name>
</gene>
<feature type="transmembrane region" description="Helical" evidence="11">
    <location>
        <begin position="205"/>
        <end position="223"/>
    </location>
</feature>
<feature type="coiled-coil region" evidence="9">
    <location>
        <begin position="322"/>
        <end position="349"/>
    </location>
</feature>
<evidence type="ECO:0000256" key="7">
    <source>
        <dbReference type="ARBA" id="ARBA00022840"/>
    </source>
</evidence>
<feature type="domain" description="Signal transduction histidine kinase subgroup 3 dimerisation and phosphoacceptor" evidence="13">
    <location>
        <begin position="277"/>
        <end position="342"/>
    </location>
</feature>
<evidence type="ECO:0000256" key="4">
    <source>
        <dbReference type="ARBA" id="ARBA00022679"/>
    </source>
</evidence>
<dbReference type="OrthoDB" id="227596at2"/>
<evidence type="ECO:0000256" key="6">
    <source>
        <dbReference type="ARBA" id="ARBA00022777"/>
    </source>
</evidence>
<evidence type="ECO:0000256" key="5">
    <source>
        <dbReference type="ARBA" id="ARBA00022741"/>
    </source>
</evidence>
<dbReference type="EC" id="2.7.13.3" evidence="2"/>
<dbReference type="InterPro" id="IPR036890">
    <property type="entry name" value="HATPase_C_sf"/>
</dbReference>
<evidence type="ECO:0000256" key="10">
    <source>
        <dbReference type="SAM" id="MobiDB-lite"/>
    </source>
</evidence>
<organism evidence="14 15">
    <name type="scientific">Streptomyces indicus</name>
    <dbReference type="NCBI Taxonomy" id="417292"/>
    <lineage>
        <taxon>Bacteria</taxon>
        <taxon>Bacillati</taxon>
        <taxon>Actinomycetota</taxon>
        <taxon>Actinomycetes</taxon>
        <taxon>Kitasatosporales</taxon>
        <taxon>Streptomycetaceae</taxon>
        <taxon>Streptomyces</taxon>
    </lineage>
</organism>
<evidence type="ECO:0000259" key="12">
    <source>
        <dbReference type="Pfam" id="PF02518"/>
    </source>
</evidence>
<dbReference type="GO" id="GO:0000155">
    <property type="term" value="F:phosphorelay sensor kinase activity"/>
    <property type="evidence" value="ECO:0007669"/>
    <property type="project" value="InterPro"/>
</dbReference>
<keyword evidence="6 14" id="KW-0418">Kinase</keyword>
<evidence type="ECO:0000256" key="3">
    <source>
        <dbReference type="ARBA" id="ARBA00022553"/>
    </source>
</evidence>
<keyword evidence="3" id="KW-0597">Phosphoprotein</keyword>
<dbReference type="CDD" id="cd16917">
    <property type="entry name" value="HATPase_UhpB-NarQ-NarX-like"/>
    <property type="match status" value="1"/>
</dbReference>
<feature type="coiled-coil region" evidence="9">
    <location>
        <begin position="257"/>
        <end position="284"/>
    </location>
</feature>
<dbReference type="Proteomes" id="UP000199155">
    <property type="component" value="Unassembled WGS sequence"/>
</dbReference>
<proteinExistence type="predicted"/>
<dbReference type="RefSeq" id="WP_093617398.1">
    <property type="nucleotide sequence ID" value="NZ_FNFF01000024.1"/>
</dbReference>
<feature type="transmembrane region" description="Helical" evidence="11">
    <location>
        <begin position="100"/>
        <end position="122"/>
    </location>
</feature>
<feature type="domain" description="Histidine kinase/HSP90-like ATPase" evidence="12">
    <location>
        <begin position="394"/>
        <end position="483"/>
    </location>
</feature>
<feature type="transmembrane region" description="Helical" evidence="11">
    <location>
        <begin position="178"/>
        <end position="198"/>
    </location>
</feature>
<dbReference type="PANTHER" id="PTHR24421">
    <property type="entry name" value="NITRATE/NITRITE SENSOR PROTEIN NARX-RELATED"/>
    <property type="match status" value="1"/>
</dbReference>
<dbReference type="Gene3D" id="1.20.5.1930">
    <property type="match status" value="1"/>
</dbReference>
<dbReference type="GO" id="GO:0016020">
    <property type="term" value="C:membrane"/>
    <property type="evidence" value="ECO:0007669"/>
    <property type="project" value="InterPro"/>
</dbReference>
<protein>
    <recommendedName>
        <fullName evidence="2">histidine kinase</fullName>
        <ecNumber evidence="2">2.7.13.3</ecNumber>
    </recommendedName>
</protein>
<dbReference type="GO" id="GO:0046983">
    <property type="term" value="F:protein dimerization activity"/>
    <property type="evidence" value="ECO:0007669"/>
    <property type="project" value="InterPro"/>
</dbReference>
<keyword evidence="8" id="KW-0902">Two-component regulatory system</keyword>
<evidence type="ECO:0000256" key="8">
    <source>
        <dbReference type="ARBA" id="ARBA00023012"/>
    </source>
</evidence>
<dbReference type="EMBL" id="FNFF01000024">
    <property type="protein sequence ID" value="SDL25922.1"/>
    <property type="molecule type" value="Genomic_DNA"/>
</dbReference>
<keyword evidence="11" id="KW-1133">Transmembrane helix</keyword>
<dbReference type="Pfam" id="PF02518">
    <property type="entry name" value="HATPase_c"/>
    <property type="match status" value="1"/>
</dbReference>
<evidence type="ECO:0000256" key="1">
    <source>
        <dbReference type="ARBA" id="ARBA00000085"/>
    </source>
</evidence>
<evidence type="ECO:0000256" key="9">
    <source>
        <dbReference type="SAM" id="Coils"/>
    </source>
</evidence>
<evidence type="ECO:0000313" key="14">
    <source>
        <dbReference type="EMBL" id="SDL25922.1"/>
    </source>
</evidence>
<dbReference type="GO" id="GO:0005524">
    <property type="term" value="F:ATP binding"/>
    <property type="evidence" value="ECO:0007669"/>
    <property type="project" value="UniProtKB-KW"/>
</dbReference>
<keyword evidence="5" id="KW-0547">Nucleotide-binding</keyword>
<evidence type="ECO:0000313" key="15">
    <source>
        <dbReference type="Proteomes" id="UP000199155"/>
    </source>
</evidence>
<dbReference type="Gene3D" id="3.30.565.10">
    <property type="entry name" value="Histidine kinase-like ATPase, C-terminal domain"/>
    <property type="match status" value="1"/>
</dbReference>
<feature type="transmembrane region" description="Helical" evidence="11">
    <location>
        <begin position="128"/>
        <end position="147"/>
    </location>
</feature>
<dbReference type="PANTHER" id="PTHR24421:SF10">
    <property type="entry name" value="NITRATE_NITRITE SENSOR PROTEIN NARQ"/>
    <property type="match status" value="1"/>
</dbReference>